<dbReference type="Pfam" id="PF04266">
    <property type="entry name" value="ASCH"/>
    <property type="match status" value="1"/>
</dbReference>
<dbReference type="SMR" id="A0A3B6N1J0"/>
<dbReference type="SUPFAM" id="SSF88697">
    <property type="entry name" value="PUA domain-like"/>
    <property type="match status" value="1"/>
</dbReference>
<feature type="compositionally biased region" description="Low complexity" evidence="1">
    <location>
        <begin position="428"/>
        <end position="438"/>
    </location>
</feature>
<evidence type="ECO:0000259" key="2">
    <source>
        <dbReference type="Pfam" id="PF04266"/>
    </source>
</evidence>
<protein>
    <recommendedName>
        <fullName evidence="2">ASCH domain-containing protein</fullName>
    </recommendedName>
</protein>
<name>A0A3B6N1J0_WHEAT</name>
<reference evidence="3" key="1">
    <citation type="submission" date="2018-08" db="EMBL/GenBank/DDBJ databases">
        <authorList>
            <person name="Rossello M."/>
        </authorList>
    </citation>
    <scope>NUCLEOTIDE SEQUENCE [LARGE SCALE GENOMIC DNA]</scope>
    <source>
        <strain evidence="3">cv. Chinese Spring</strain>
    </source>
</reference>
<feature type="compositionally biased region" description="Polar residues" evidence="1">
    <location>
        <begin position="284"/>
        <end position="355"/>
    </location>
</feature>
<gene>
    <name evidence="3" type="primary">LOC123123893</name>
</gene>
<keyword evidence="4" id="KW-1185">Reference proteome</keyword>
<feature type="compositionally biased region" description="Polar residues" evidence="1">
    <location>
        <begin position="445"/>
        <end position="464"/>
    </location>
</feature>
<feature type="compositionally biased region" description="Low complexity" evidence="1">
    <location>
        <begin position="465"/>
        <end position="475"/>
    </location>
</feature>
<dbReference type="EnsemblPlants" id="TraesCS5D02G549500.4">
    <property type="protein sequence ID" value="TraesCS5D02G549500.4"/>
    <property type="gene ID" value="TraesCS5D02G549500"/>
</dbReference>
<proteinExistence type="predicted"/>
<dbReference type="InterPro" id="IPR007374">
    <property type="entry name" value="ASCH_domain"/>
</dbReference>
<evidence type="ECO:0000313" key="3">
    <source>
        <dbReference type="EnsemblPlants" id="TraesCS5D02G549500.4"/>
    </source>
</evidence>
<feature type="compositionally biased region" description="Polar residues" evidence="1">
    <location>
        <begin position="255"/>
        <end position="264"/>
    </location>
</feature>
<sequence length="534" mass="58375">MRGGRSGGGGGGGLRNPCLTMHQPWASLLVHGIKRVEGRSWPSPVTGRLWIHAASKVPDPDTVAAMEDFYREIYAVDGVHHIDFPQHYPVSRLLGPYPPPPPLNFLAAAAAPKLADAIADYCSGCVEVVGCVRSEELVCWEDVPQSVRLEGLTDFCWLCENPQKLVVPFEMRGYQGVYNLERRVYEGAARGLSPVQGPLPVKFPLPDPRNPLSLKPGSLNFDSSKSALVKTESVSAAIAGARAAANQYSRKGGSAATSSEIQTRGKSRENHADGSSGSGALPSVVQNSPSHSLNQDPSPVVQNSSSHPQNQDRSPVVHNSSSHRQNQDPSPVVQNSSSHSVNENPSPVFQNSPSYLQTRNPQYIAQSSPSYSQTRNSQYIVQRSPSYSQTQNPQYMVQSSPSYSQTQNPRYMVQSSPSYSQNTPSYLQNQSQSSNIQSTPFYFHDQNQSSSVHNSPSYFHLQNQSSTVHSSPSYSHNQNPPSNVQNHPSHLQNHNPSPVAHNSPSFLQHQNAEPRRSPRLQGGAPHRVSAYFSF</sequence>
<dbReference type="InterPro" id="IPR015947">
    <property type="entry name" value="PUA-like_sf"/>
</dbReference>
<dbReference type="Gramene" id="TraesCS5D03G1198900.4">
    <property type="protein sequence ID" value="TraesCS5D03G1198900.4.CDS"/>
    <property type="gene ID" value="TraesCS5D03G1198900"/>
</dbReference>
<dbReference type="InterPro" id="IPR039128">
    <property type="entry name" value="TRIP4-like"/>
</dbReference>
<dbReference type="AlphaFoldDB" id="A0A3B6N1J0"/>
<feature type="region of interest" description="Disordered" evidence="1">
    <location>
        <begin position="246"/>
        <end position="355"/>
    </location>
</feature>
<dbReference type="STRING" id="4565.A0A3B6N1J0"/>
<dbReference type="OrthoDB" id="338816at2759"/>
<reference evidence="3" key="2">
    <citation type="submission" date="2018-10" db="UniProtKB">
        <authorList>
            <consortium name="EnsemblPlants"/>
        </authorList>
    </citation>
    <scope>IDENTIFICATION</scope>
</reference>
<organism evidence="3">
    <name type="scientific">Triticum aestivum</name>
    <name type="common">Wheat</name>
    <dbReference type="NCBI Taxonomy" id="4565"/>
    <lineage>
        <taxon>Eukaryota</taxon>
        <taxon>Viridiplantae</taxon>
        <taxon>Streptophyta</taxon>
        <taxon>Embryophyta</taxon>
        <taxon>Tracheophyta</taxon>
        <taxon>Spermatophyta</taxon>
        <taxon>Magnoliopsida</taxon>
        <taxon>Liliopsida</taxon>
        <taxon>Poales</taxon>
        <taxon>Poaceae</taxon>
        <taxon>BOP clade</taxon>
        <taxon>Pooideae</taxon>
        <taxon>Triticodae</taxon>
        <taxon>Triticeae</taxon>
        <taxon>Triticinae</taxon>
        <taxon>Triticum</taxon>
    </lineage>
</organism>
<accession>A0A3B6N1J0</accession>
<feature type="compositionally biased region" description="Polar residues" evidence="1">
    <location>
        <begin position="384"/>
        <end position="427"/>
    </location>
</feature>
<dbReference type="CDD" id="cd06554">
    <property type="entry name" value="ASCH_ASC-1_like"/>
    <property type="match status" value="1"/>
</dbReference>
<dbReference type="Gramene" id="TraesCS5D02G549500.4">
    <property type="protein sequence ID" value="TraesCS5D02G549500.4"/>
    <property type="gene ID" value="TraesCS5D02G549500"/>
</dbReference>
<evidence type="ECO:0000313" key="4">
    <source>
        <dbReference type="Proteomes" id="UP000019116"/>
    </source>
</evidence>
<dbReference type="PANTHER" id="PTHR12963">
    <property type="entry name" value="THYROID RECEPTOR INTERACTING PROTEIN RELATED"/>
    <property type="match status" value="1"/>
</dbReference>
<feature type="compositionally biased region" description="Polar residues" evidence="1">
    <location>
        <begin position="476"/>
        <end position="511"/>
    </location>
</feature>
<feature type="region of interest" description="Disordered" evidence="1">
    <location>
        <begin position="384"/>
        <end position="534"/>
    </location>
</feature>
<dbReference type="PANTHER" id="PTHR12963:SF0">
    <property type="entry name" value="EXPRESSED PROTEIN"/>
    <property type="match status" value="1"/>
</dbReference>
<dbReference type="Proteomes" id="UP000019116">
    <property type="component" value="Chromosome 5D"/>
</dbReference>
<dbReference type="Gene3D" id="2.30.130.30">
    <property type="entry name" value="Hypothetical protein"/>
    <property type="match status" value="1"/>
</dbReference>
<evidence type="ECO:0000256" key="1">
    <source>
        <dbReference type="SAM" id="MobiDB-lite"/>
    </source>
</evidence>
<feature type="domain" description="ASCH" evidence="2">
    <location>
        <begin position="19"/>
        <end position="54"/>
    </location>
</feature>